<organism evidence="14 15">
    <name type="scientific">Diabrotica virgifera virgifera</name>
    <name type="common">western corn rootworm</name>
    <dbReference type="NCBI Taxonomy" id="50390"/>
    <lineage>
        <taxon>Eukaryota</taxon>
        <taxon>Metazoa</taxon>
        <taxon>Ecdysozoa</taxon>
        <taxon>Arthropoda</taxon>
        <taxon>Hexapoda</taxon>
        <taxon>Insecta</taxon>
        <taxon>Pterygota</taxon>
        <taxon>Neoptera</taxon>
        <taxon>Endopterygota</taxon>
        <taxon>Coleoptera</taxon>
        <taxon>Polyphaga</taxon>
        <taxon>Cucujiformia</taxon>
        <taxon>Chrysomeloidea</taxon>
        <taxon>Chrysomelidae</taxon>
        <taxon>Galerucinae</taxon>
        <taxon>Diabroticina</taxon>
        <taxon>Diabroticites</taxon>
        <taxon>Diabrotica</taxon>
    </lineage>
</organism>
<evidence type="ECO:0000313" key="15">
    <source>
        <dbReference type="Proteomes" id="UP001652700"/>
    </source>
</evidence>
<dbReference type="EnsemblMetazoa" id="XM_050648613.1">
    <property type="protein sequence ID" value="XP_050504570.1"/>
    <property type="gene ID" value="LOC126883277"/>
</dbReference>
<dbReference type="InterPro" id="IPR026103">
    <property type="entry name" value="HARBI1_animal"/>
</dbReference>
<protein>
    <recommendedName>
        <fullName evidence="5">Putative nuclease HARBI1</fullName>
    </recommendedName>
    <alternativeName>
        <fullName evidence="11">Harbinger transposase-derived nuclease</fullName>
    </alternativeName>
</protein>
<dbReference type="PANTHER" id="PTHR22930">
    <property type="match status" value="1"/>
</dbReference>
<dbReference type="RefSeq" id="XP_050504570.1">
    <property type="nucleotide sequence ID" value="XM_050648613.1"/>
</dbReference>
<dbReference type="GeneID" id="126878933"/>
<dbReference type="RefSeq" id="XP_050497938.1">
    <property type="nucleotide sequence ID" value="XM_050641981.1"/>
</dbReference>
<evidence type="ECO:0000256" key="8">
    <source>
        <dbReference type="ARBA" id="ARBA00022723"/>
    </source>
</evidence>
<keyword evidence="9" id="KW-0378">Hydrolase</keyword>
<evidence type="ECO:0000256" key="2">
    <source>
        <dbReference type="ARBA" id="ARBA00004123"/>
    </source>
</evidence>
<evidence type="ECO:0000256" key="1">
    <source>
        <dbReference type="ARBA" id="ARBA00001968"/>
    </source>
</evidence>
<dbReference type="Pfam" id="PF13359">
    <property type="entry name" value="DDE_Tnp_4"/>
    <property type="match status" value="1"/>
</dbReference>
<evidence type="ECO:0000256" key="5">
    <source>
        <dbReference type="ARBA" id="ARBA00015519"/>
    </source>
</evidence>
<keyword evidence="6" id="KW-0963">Cytoplasm</keyword>
<name>A0ABM5JJ23_DIAVI</name>
<dbReference type="InterPro" id="IPR027806">
    <property type="entry name" value="HARBI1_dom"/>
</dbReference>
<evidence type="ECO:0000256" key="9">
    <source>
        <dbReference type="ARBA" id="ARBA00022801"/>
    </source>
</evidence>
<evidence type="ECO:0000256" key="11">
    <source>
        <dbReference type="ARBA" id="ARBA00030126"/>
    </source>
</evidence>
<keyword evidence="10" id="KW-0539">Nucleus</keyword>
<comment type="cofactor">
    <cofactor evidence="1">
        <name>a divalent metal cation</name>
        <dbReference type="ChEBI" id="CHEBI:60240"/>
    </cofactor>
</comment>
<proteinExistence type="inferred from homology"/>
<dbReference type="GeneID" id="126879072"/>
<keyword evidence="15" id="KW-1185">Reference proteome</keyword>
<dbReference type="PRINTS" id="PR02086">
    <property type="entry name" value="PUTNUCHARBI1"/>
</dbReference>
<dbReference type="RefSeq" id="XP_050518266.1">
    <property type="nucleotide sequence ID" value="XM_050662309.1"/>
</dbReference>
<evidence type="ECO:0000256" key="12">
    <source>
        <dbReference type="ARBA" id="ARBA00045850"/>
    </source>
</evidence>
<dbReference type="RefSeq" id="XP_050497774.1">
    <property type="nucleotide sequence ID" value="XM_050641817.1"/>
</dbReference>
<dbReference type="GeneID" id="126892671"/>
<comment type="similarity">
    <text evidence="4">Belongs to the HARBI1 family.</text>
</comment>
<evidence type="ECO:0000256" key="7">
    <source>
        <dbReference type="ARBA" id="ARBA00022722"/>
    </source>
</evidence>
<dbReference type="PANTHER" id="PTHR22930:SF289">
    <property type="entry name" value="DDE TNP4 DOMAIN-CONTAINING PROTEIN-RELATED"/>
    <property type="match status" value="1"/>
</dbReference>
<dbReference type="Proteomes" id="UP001652700">
    <property type="component" value="Unplaced"/>
</dbReference>
<keyword evidence="8" id="KW-0479">Metal-binding</keyword>
<evidence type="ECO:0000256" key="10">
    <source>
        <dbReference type="ARBA" id="ARBA00023242"/>
    </source>
</evidence>
<keyword evidence="7" id="KW-0540">Nuclease</keyword>
<dbReference type="EnsemblMetazoa" id="XM_050641981.1">
    <property type="protein sequence ID" value="XP_050497938.1"/>
    <property type="gene ID" value="LOC126879072"/>
</dbReference>
<dbReference type="EnsemblMetazoa" id="XM_050662309.1">
    <property type="protein sequence ID" value="XP_050518266.1"/>
    <property type="gene ID" value="LOC126892671"/>
</dbReference>
<feature type="domain" description="DDE Tnp4" evidence="13">
    <location>
        <begin position="154"/>
        <end position="304"/>
    </location>
</feature>
<dbReference type="EnsemblMetazoa" id="XM_050641817.1">
    <property type="protein sequence ID" value="XP_050497774.1"/>
    <property type="gene ID" value="LOC126878933"/>
</dbReference>
<evidence type="ECO:0000256" key="6">
    <source>
        <dbReference type="ARBA" id="ARBA00022490"/>
    </source>
</evidence>
<evidence type="ECO:0000313" key="14">
    <source>
        <dbReference type="EnsemblMetazoa" id="XP_050497938.1"/>
    </source>
</evidence>
<evidence type="ECO:0000256" key="4">
    <source>
        <dbReference type="ARBA" id="ARBA00006958"/>
    </source>
</evidence>
<comment type="function">
    <text evidence="12">Transposase-derived protein that may have nuclease activity. Does not have transposase activity.</text>
</comment>
<evidence type="ECO:0000256" key="3">
    <source>
        <dbReference type="ARBA" id="ARBA00004496"/>
    </source>
</evidence>
<comment type="subcellular location">
    <subcellularLocation>
        <location evidence="3">Cytoplasm</location>
    </subcellularLocation>
    <subcellularLocation>
        <location evidence="2">Nucleus</location>
    </subcellularLocation>
</comment>
<dbReference type="InterPro" id="IPR045249">
    <property type="entry name" value="HARBI1-like"/>
</dbReference>
<dbReference type="GeneID" id="126883277"/>
<evidence type="ECO:0000259" key="13">
    <source>
        <dbReference type="Pfam" id="PF13359"/>
    </source>
</evidence>
<reference evidence="14" key="1">
    <citation type="submission" date="2025-05" db="UniProtKB">
        <authorList>
            <consortium name="EnsemblMetazoa"/>
        </authorList>
    </citation>
    <scope>IDENTIFICATION</scope>
</reference>
<accession>A0ABM5JJ23</accession>
<sequence length="358" mass="41052">MDFTSDDEEFLEVVEELLEPNRQRVYRTRENQFEKWDDTEFRNRYRMGKACVEQIVDMISEDISSNTNRNEALTSSEMVLVALRFLATGCFLKVSGDLHGVSESSVCRAVHKVCHAIAIRANNFIKMPRTQEQMSTVKNGFYSIAKFPKCVGAVDCTHVRIQSPGGDTAELYRNRKNFFSFNIQLICDSELNIQNIVCRWPGSAHDSHIFRSSRIKEEFENGDFGNSVIVGDSGYGIKPYLITPLANPRTPAENLFNESQIRTRNPIERCIGVWKRRFPVLAYGLRVKSTKVEAIVVTCAVLHNIAMANNDNMPDEIPFFQQYVAETFVENEINMFNHNRDNTVRLSLINYFDSLIEN</sequence>